<evidence type="ECO:0000256" key="2">
    <source>
        <dbReference type="SAM" id="Phobius"/>
    </source>
</evidence>
<organism evidence="5 6">
    <name type="scientific">Haloechinothrix salitolerans</name>
    <dbReference type="NCBI Taxonomy" id="926830"/>
    <lineage>
        <taxon>Bacteria</taxon>
        <taxon>Bacillati</taxon>
        <taxon>Actinomycetota</taxon>
        <taxon>Actinomycetes</taxon>
        <taxon>Pseudonocardiales</taxon>
        <taxon>Pseudonocardiaceae</taxon>
        <taxon>Haloechinothrix</taxon>
    </lineage>
</organism>
<keyword evidence="3" id="KW-0732">Signal</keyword>
<feature type="signal peptide" evidence="3">
    <location>
        <begin position="1"/>
        <end position="30"/>
    </location>
</feature>
<feature type="domain" description="YncI copper-binding" evidence="4">
    <location>
        <begin position="31"/>
        <end position="180"/>
    </location>
</feature>
<feature type="region of interest" description="Disordered" evidence="1">
    <location>
        <begin position="183"/>
        <end position="219"/>
    </location>
</feature>
<evidence type="ECO:0000313" key="5">
    <source>
        <dbReference type="EMBL" id="MFC6865619.1"/>
    </source>
</evidence>
<evidence type="ECO:0000256" key="3">
    <source>
        <dbReference type="SAM" id="SignalP"/>
    </source>
</evidence>
<dbReference type="CDD" id="cd08545">
    <property type="entry name" value="YcnI_like"/>
    <property type="match status" value="1"/>
</dbReference>
<reference evidence="6" key="1">
    <citation type="journal article" date="2019" name="Int. J. Syst. Evol. Microbiol.">
        <title>The Global Catalogue of Microorganisms (GCM) 10K type strain sequencing project: providing services to taxonomists for standard genome sequencing and annotation.</title>
        <authorList>
            <consortium name="The Broad Institute Genomics Platform"/>
            <consortium name="The Broad Institute Genome Sequencing Center for Infectious Disease"/>
            <person name="Wu L."/>
            <person name="Ma J."/>
        </authorList>
    </citation>
    <scope>NUCLEOTIDE SEQUENCE [LARGE SCALE GENOMIC DNA]</scope>
    <source>
        <strain evidence="6">KCTC 32255</strain>
    </source>
</reference>
<dbReference type="Gene3D" id="2.60.40.2230">
    <property type="entry name" value="Uncharacterised protein YcnI-like PF07987, DUF1775"/>
    <property type="match status" value="1"/>
</dbReference>
<keyword evidence="2" id="KW-0812">Transmembrane</keyword>
<proteinExistence type="predicted"/>
<dbReference type="Pfam" id="PF07987">
    <property type="entry name" value="DUF1775"/>
    <property type="match status" value="1"/>
</dbReference>
<evidence type="ECO:0000256" key="1">
    <source>
        <dbReference type="SAM" id="MobiDB-lite"/>
    </source>
</evidence>
<dbReference type="EMBL" id="JBHSXX010000001">
    <property type="protein sequence ID" value="MFC6865619.1"/>
    <property type="molecule type" value="Genomic_DNA"/>
</dbReference>
<comment type="caution">
    <text evidence="5">The sequence shown here is derived from an EMBL/GenBank/DDBJ whole genome shotgun (WGS) entry which is preliminary data.</text>
</comment>
<accession>A0ABW2BUU5</accession>
<dbReference type="InterPro" id="IPR012533">
    <property type="entry name" value="YcnI-copper_dom"/>
</dbReference>
<dbReference type="RefSeq" id="WP_345392045.1">
    <property type="nucleotide sequence ID" value="NZ_BAABLA010000007.1"/>
</dbReference>
<keyword evidence="2" id="KW-0472">Membrane</keyword>
<evidence type="ECO:0000313" key="6">
    <source>
        <dbReference type="Proteomes" id="UP001596337"/>
    </source>
</evidence>
<name>A0ABW2BUU5_9PSEU</name>
<keyword evidence="6" id="KW-1185">Reference proteome</keyword>
<feature type="transmembrane region" description="Helical" evidence="2">
    <location>
        <begin position="226"/>
        <end position="247"/>
    </location>
</feature>
<evidence type="ECO:0000259" key="4">
    <source>
        <dbReference type="Pfam" id="PF07987"/>
    </source>
</evidence>
<feature type="chain" id="PRO_5046753783" evidence="3">
    <location>
        <begin position="31"/>
        <end position="257"/>
    </location>
</feature>
<dbReference type="InterPro" id="IPR038507">
    <property type="entry name" value="YcnI-like_sf"/>
</dbReference>
<gene>
    <name evidence="5" type="ORF">ACFQGD_00500</name>
</gene>
<sequence length="257" mass="26614">MSRTRTFARAGALALTAAIAGSVTSGIAAAHVTANIYGEQPTKGGYTAIVMRVPNEDDEKGTIKLSVGIAEEYALGSVRTQPVPGWDAEVTTTTPREPVTNAHGAELDEVVTEITWTAEDGNEIKPDEYQEFTFSTGPLPTDVDQLVLPATQTYEGGKVVAWDEPPAEGKELERPAPVVPLAVEASGHGSGSSDSASATAELTGQRAAETEDVAATSAATDSTARWLGGLGLAFGALGVGFGIGAIARSRQQTTRED</sequence>
<keyword evidence="2" id="KW-1133">Transmembrane helix</keyword>
<feature type="compositionally biased region" description="Low complexity" evidence="1">
    <location>
        <begin position="185"/>
        <end position="198"/>
    </location>
</feature>
<protein>
    <submittedName>
        <fullName evidence="5">YcnI family protein</fullName>
    </submittedName>
</protein>
<dbReference type="Proteomes" id="UP001596337">
    <property type="component" value="Unassembled WGS sequence"/>
</dbReference>